<sequence length="115" mass="12548">MIEKKYATCGARSKIGKNIDKFVLQLAAEYGSSNMECHWGIDGGKKALTKLQLQQQQRQQRQQRQQQQRQLMPHLAVWQAAIIIQSKRANGDAVSCGRAAAAAAAAAGGIKGAWN</sequence>
<protein>
    <submittedName>
        <fullName evidence="1">Uncharacterized protein</fullName>
    </submittedName>
</protein>
<dbReference type="EMBL" id="LSRL02000108">
    <property type="protein sequence ID" value="TDG44327.1"/>
    <property type="molecule type" value="Genomic_DNA"/>
</dbReference>
<name>A0A484B632_DRONA</name>
<evidence type="ECO:0000313" key="2">
    <source>
        <dbReference type="Proteomes" id="UP000295192"/>
    </source>
</evidence>
<reference evidence="1 2" key="1">
    <citation type="journal article" date="2019" name="J. Hered.">
        <title>An Improved Genome Assembly for Drosophila navojoa, the Basal Species in the mojavensis Cluster.</title>
        <authorList>
            <person name="Vanderlinde T."/>
            <person name="Dupim E.G."/>
            <person name="Nazario-Yepiz N.O."/>
            <person name="Carvalho A.B."/>
        </authorList>
    </citation>
    <scope>NUCLEOTIDE SEQUENCE [LARGE SCALE GENOMIC DNA]</scope>
    <source>
        <strain evidence="1">Navoj_Jal97</strain>
        <tissue evidence="1">Whole organism</tissue>
    </source>
</reference>
<gene>
    <name evidence="1" type="ORF">AWZ03_009217</name>
</gene>
<keyword evidence="2" id="KW-1185">Reference proteome</keyword>
<dbReference type="Proteomes" id="UP000295192">
    <property type="component" value="Unassembled WGS sequence"/>
</dbReference>
<organism evidence="1 2">
    <name type="scientific">Drosophila navojoa</name>
    <name type="common">Fruit fly</name>
    <dbReference type="NCBI Taxonomy" id="7232"/>
    <lineage>
        <taxon>Eukaryota</taxon>
        <taxon>Metazoa</taxon>
        <taxon>Ecdysozoa</taxon>
        <taxon>Arthropoda</taxon>
        <taxon>Hexapoda</taxon>
        <taxon>Insecta</taxon>
        <taxon>Pterygota</taxon>
        <taxon>Neoptera</taxon>
        <taxon>Endopterygota</taxon>
        <taxon>Diptera</taxon>
        <taxon>Brachycera</taxon>
        <taxon>Muscomorpha</taxon>
        <taxon>Ephydroidea</taxon>
        <taxon>Drosophilidae</taxon>
        <taxon>Drosophila</taxon>
    </lineage>
</organism>
<proteinExistence type="predicted"/>
<comment type="caution">
    <text evidence="1">The sequence shown here is derived from an EMBL/GenBank/DDBJ whole genome shotgun (WGS) entry which is preliminary data.</text>
</comment>
<accession>A0A484B632</accession>
<evidence type="ECO:0000313" key="1">
    <source>
        <dbReference type="EMBL" id="TDG44327.1"/>
    </source>
</evidence>
<dbReference type="AlphaFoldDB" id="A0A484B632"/>